<reference evidence="2 3" key="1">
    <citation type="submission" date="2023-03" db="EMBL/GenBank/DDBJ databases">
        <title>Genome insight into feeding habits of ladybird beetles.</title>
        <authorList>
            <person name="Li H.-S."/>
            <person name="Huang Y.-H."/>
            <person name="Pang H."/>
        </authorList>
    </citation>
    <scope>NUCLEOTIDE SEQUENCE [LARGE SCALE GENOMIC DNA]</scope>
    <source>
        <strain evidence="2">SYSU_2023b</strain>
        <tissue evidence="2">Whole body</tissue>
    </source>
</reference>
<evidence type="ECO:0000256" key="1">
    <source>
        <dbReference type="SAM" id="MobiDB-lite"/>
    </source>
</evidence>
<name>A0AAW1TQJ6_9CUCU</name>
<evidence type="ECO:0000313" key="2">
    <source>
        <dbReference type="EMBL" id="KAK9870639.1"/>
    </source>
</evidence>
<feature type="compositionally biased region" description="Polar residues" evidence="1">
    <location>
        <begin position="524"/>
        <end position="538"/>
    </location>
</feature>
<feature type="compositionally biased region" description="Basic residues" evidence="1">
    <location>
        <begin position="565"/>
        <end position="575"/>
    </location>
</feature>
<sequence>MPFWESSSQRNNFAVNKNASLLSDRKLDDFWKPMYPMQKVISNSISEKPILKIPKIIETSWTTVDDIIQRVVENRCESSISRSASESGKSQLKIPSLGATNSVDAIIEEVVRGNIGCSQKDNIINNNKGLTSLVGTIDKESRILNSITRKKLTKITKKDNLSNINIEEKSIASSATKTHENVTILTNNKDDILPNINKTSTLETDSPASNKHSRTSDYCSFPEVSNWKEEQLYSYSEVKNEVCALVDINVSEAQTIDIMKKARTSTASIYSGDQKSNQGLIDVEPMMVSCRKDDKNVEQVYLSPIELKGSAKVEENIKIHCEKESQSEKVTENIEQIQTNTIQEVHLAEVETSSSIKNMSDTVATTDTSFLTSSLQTLNYQNAEIQSLIVNVGTEGEAIEECKKDEVFSNSSLPVNSQIIGCYEEQKSDLYSTPEDEPTILEEKGIFEDLKKSSSTDSEDDLPLVILKAKSKNISTAPLIFTKNANTLKSFESESTECTPTKLNNISDVSTELYRSSLSSKQTTTKFSLPTAEKSTTQSKDKEVNEHTADIKFKEANVELQQKFDRRRSTRKSSVTKKSLPETTTKGILRKGKEKKSKYAKSKYSNKKSSFINVRNEIADVNYSNTTFGKSTEKVPNDKIALHVNDVISNDTIITETASEKHSISVEDLISKKESKISSRLENSESTSTGIISKNNKTLSAIPVFKISKMKFNSKDKDKNKSVKSKLILKLPKIVLKEPTLKLPFAENDLEKDLVKKKNETKTNEINSVNINRTQSSLNNDCLKINESAISSQELIKKTELTGIKLKLKTKDKKKHKNKKDSFLSNKNQGIIKTLSSEVDGASVLLTDISKTLNTDPNISCNLSITTENKVSKEISEFLHDESDLNEAKKSSTNCSIFSLAKLKSLRRCKQKRFYNKKKKDAKAEPPNFSSFPSEIYIESSPIDSAINTSLVIENKTVESDAITDTNQSSSTTSLNDKLNDEVANHKNKVMKKAKKHKVRTNEPGLLSSFCLAESDSTIEMSNNVKTQVLETNQSVNHSVNKSLISGNIHANISTEKSKAVIETSELDIHCGSIESISKSNLDEKTTKNSEIDHKDNNMFGTITELSTLSCIGDKQSKNISMETVTDEKKGTSNSKAARV</sequence>
<protein>
    <submittedName>
        <fullName evidence="2">Uncharacterized protein</fullName>
    </submittedName>
</protein>
<feature type="region of interest" description="Disordered" evidence="1">
    <location>
        <begin position="524"/>
        <end position="545"/>
    </location>
</feature>
<dbReference type="AlphaFoldDB" id="A0AAW1TQJ6"/>
<accession>A0AAW1TQJ6</accession>
<feature type="compositionally biased region" description="Basic residues" evidence="1">
    <location>
        <begin position="588"/>
        <end position="600"/>
    </location>
</feature>
<organism evidence="2 3">
    <name type="scientific">Henosepilachna vigintioctopunctata</name>
    <dbReference type="NCBI Taxonomy" id="420089"/>
    <lineage>
        <taxon>Eukaryota</taxon>
        <taxon>Metazoa</taxon>
        <taxon>Ecdysozoa</taxon>
        <taxon>Arthropoda</taxon>
        <taxon>Hexapoda</taxon>
        <taxon>Insecta</taxon>
        <taxon>Pterygota</taxon>
        <taxon>Neoptera</taxon>
        <taxon>Endopterygota</taxon>
        <taxon>Coleoptera</taxon>
        <taxon>Polyphaga</taxon>
        <taxon>Cucujiformia</taxon>
        <taxon>Coccinelloidea</taxon>
        <taxon>Coccinellidae</taxon>
        <taxon>Epilachninae</taxon>
        <taxon>Epilachnini</taxon>
        <taxon>Henosepilachna</taxon>
    </lineage>
</organism>
<proteinExistence type="predicted"/>
<dbReference type="EMBL" id="JARQZJ010000003">
    <property type="protein sequence ID" value="KAK9870639.1"/>
    <property type="molecule type" value="Genomic_DNA"/>
</dbReference>
<gene>
    <name evidence="2" type="ORF">WA026_008201</name>
</gene>
<comment type="caution">
    <text evidence="2">The sequence shown here is derived from an EMBL/GenBank/DDBJ whole genome shotgun (WGS) entry which is preliminary data.</text>
</comment>
<feature type="region of interest" description="Disordered" evidence="1">
    <location>
        <begin position="562"/>
        <end position="600"/>
    </location>
</feature>
<evidence type="ECO:0000313" key="3">
    <source>
        <dbReference type="Proteomes" id="UP001431783"/>
    </source>
</evidence>
<keyword evidence="3" id="KW-1185">Reference proteome</keyword>
<dbReference type="Proteomes" id="UP001431783">
    <property type="component" value="Unassembled WGS sequence"/>
</dbReference>